<name>A0A6J5G2D3_9BURK</name>
<dbReference type="Pfam" id="PF01575">
    <property type="entry name" value="MaoC_dehydratas"/>
    <property type="match status" value="1"/>
</dbReference>
<evidence type="ECO:0000313" key="2">
    <source>
        <dbReference type="EMBL" id="CAB3790985.1"/>
    </source>
</evidence>
<dbReference type="SUPFAM" id="SSF54637">
    <property type="entry name" value="Thioesterase/thiol ester dehydrase-isomerase"/>
    <property type="match status" value="1"/>
</dbReference>
<dbReference type="InterPro" id="IPR002539">
    <property type="entry name" value="MaoC-like_dom"/>
</dbReference>
<evidence type="ECO:0000313" key="3">
    <source>
        <dbReference type="Proteomes" id="UP000494119"/>
    </source>
</evidence>
<dbReference type="PANTHER" id="PTHR43664:SF1">
    <property type="entry name" value="BETA-METHYLMALYL-COA DEHYDRATASE"/>
    <property type="match status" value="1"/>
</dbReference>
<dbReference type="Proteomes" id="UP000494119">
    <property type="component" value="Unassembled WGS sequence"/>
</dbReference>
<dbReference type="InterPro" id="IPR052342">
    <property type="entry name" value="MCH/BMMD"/>
</dbReference>
<gene>
    <name evidence="2" type="primary">paaZ</name>
    <name evidence="2" type="ORF">LMG28688_03202</name>
</gene>
<accession>A0A6J5G2D3</accession>
<proteinExistence type="predicted"/>
<keyword evidence="3" id="KW-1185">Reference proteome</keyword>
<dbReference type="InterPro" id="IPR029069">
    <property type="entry name" value="HotDog_dom_sf"/>
</dbReference>
<sequence length="165" mass="18289">MSTTHTVAPHALGDLRYYWEDMEPGLAFETASRTVTEADVTNFAALSADYNRVHVDAHYAASTPWGTRIAHGMLVASILSGLNTRTVVNQLLEPSLIGLLEMSFRFPKPTLIGDTLHGRIEVSGRRETSNPARGIVDFRRVAINQHNEIVCECDARMMLLRRPAA</sequence>
<dbReference type="EMBL" id="CADIKL010000014">
    <property type="protein sequence ID" value="CAB3790985.1"/>
    <property type="molecule type" value="Genomic_DNA"/>
</dbReference>
<evidence type="ECO:0000259" key="1">
    <source>
        <dbReference type="Pfam" id="PF01575"/>
    </source>
</evidence>
<protein>
    <submittedName>
        <fullName evidence="2">Bifunctional protein PaaZ</fullName>
    </submittedName>
</protein>
<organism evidence="2 3">
    <name type="scientific">Paraburkholderia caffeinitolerans</name>
    <dbReference type="NCBI Taxonomy" id="1723730"/>
    <lineage>
        <taxon>Bacteria</taxon>
        <taxon>Pseudomonadati</taxon>
        <taxon>Pseudomonadota</taxon>
        <taxon>Betaproteobacteria</taxon>
        <taxon>Burkholderiales</taxon>
        <taxon>Burkholderiaceae</taxon>
        <taxon>Paraburkholderia</taxon>
    </lineage>
</organism>
<dbReference type="RefSeq" id="WP_175195363.1">
    <property type="nucleotide sequence ID" value="NZ_CADIKL010000014.1"/>
</dbReference>
<feature type="domain" description="MaoC-like" evidence="1">
    <location>
        <begin position="24"/>
        <end position="131"/>
    </location>
</feature>
<dbReference type="Gene3D" id="3.10.129.10">
    <property type="entry name" value="Hotdog Thioesterase"/>
    <property type="match status" value="1"/>
</dbReference>
<reference evidence="2 3" key="1">
    <citation type="submission" date="2020-04" db="EMBL/GenBank/DDBJ databases">
        <authorList>
            <person name="De Canck E."/>
        </authorList>
    </citation>
    <scope>NUCLEOTIDE SEQUENCE [LARGE SCALE GENOMIC DNA]</scope>
    <source>
        <strain evidence="2 3">LMG 28688</strain>
    </source>
</reference>
<dbReference type="PANTHER" id="PTHR43664">
    <property type="entry name" value="MONOAMINE OXIDASE-RELATED"/>
    <property type="match status" value="1"/>
</dbReference>
<dbReference type="AlphaFoldDB" id="A0A6J5G2D3"/>